<accession>A0ABV2K1C3</accession>
<keyword evidence="1" id="KW-0472">Membrane</keyword>
<reference evidence="2 3" key="1">
    <citation type="submission" date="2024-06" db="EMBL/GenBank/DDBJ databases">
        <title>Sorghum-associated microbial communities from plants grown in Nebraska, USA.</title>
        <authorList>
            <person name="Schachtman D."/>
        </authorList>
    </citation>
    <scope>NUCLEOTIDE SEQUENCE [LARGE SCALE GENOMIC DNA]</scope>
    <source>
        <strain evidence="2 3">1073</strain>
    </source>
</reference>
<evidence type="ECO:0000313" key="3">
    <source>
        <dbReference type="Proteomes" id="UP001549184"/>
    </source>
</evidence>
<comment type="caution">
    <text evidence="2">The sequence shown here is derived from an EMBL/GenBank/DDBJ whole genome shotgun (WGS) entry which is preliminary data.</text>
</comment>
<feature type="transmembrane region" description="Helical" evidence="1">
    <location>
        <begin position="26"/>
        <end position="54"/>
    </location>
</feature>
<name>A0ABV2K1C3_9GAMM</name>
<keyword evidence="1" id="KW-1133">Transmembrane helix</keyword>
<proteinExistence type="predicted"/>
<gene>
    <name evidence="2" type="ORF">ABIC75_004632</name>
</gene>
<evidence type="ECO:0008006" key="4">
    <source>
        <dbReference type="Google" id="ProtNLM"/>
    </source>
</evidence>
<evidence type="ECO:0000313" key="2">
    <source>
        <dbReference type="EMBL" id="MET3654883.1"/>
    </source>
</evidence>
<dbReference type="EMBL" id="JBEPMU010000014">
    <property type="protein sequence ID" value="MET3654883.1"/>
    <property type="molecule type" value="Genomic_DNA"/>
</dbReference>
<keyword evidence="1" id="KW-0812">Transmembrane</keyword>
<sequence>MQELSMQDVNEVSGAGLSFSEGGAAIIALGLCGTVATGGFGLLVGGACLLVGYYQN</sequence>
<dbReference type="Proteomes" id="UP001549184">
    <property type="component" value="Unassembled WGS sequence"/>
</dbReference>
<protein>
    <recommendedName>
        <fullName evidence="4">Class IIb bacteriocin, lactobin A/cerein 7B family</fullName>
    </recommendedName>
</protein>
<dbReference type="RefSeq" id="WP_354016199.1">
    <property type="nucleotide sequence ID" value="NZ_JBEPMU010000014.1"/>
</dbReference>
<evidence type="ECO:0000256" key="1">
    <source>
        <dbReference type="SAM" id="Phobius"/>
    </source>
</evidence>
<keyword evidence="3" id="KW-1185">Reference proteome</keyword>
<organism evidence="2 3">
    <name type="scientific">Dyella japonica</name>
    <dbReference type="NCBI Taxonomy" id="231455"/>
    <lineage>
        <taxon>Bacteria</taxon>
        <taxon>Pseudomonadati</taxon>
        <taxon>Pseudomonadota</taxon>
        <taxon>Gammaproteobacteria</taxon>
        <taxon>Lysobacterales</taxon>
        <taxon>Rhodanobacteraceae</taxon>
        <taxon>Dyella</taxon>
    </lineage>
</organism>